<evidence type="ECO:0000313" key="11">
    <source>
        <dbReference type="Proteomes" id="UP000320209"/>
    </source>
</evidence>
<keyword evidence="11" id="KW-1185">Reference proteome</keyword>
<keyword evidence="7 9" id="KW-0479">Metal-binding</keyword>
<dbReference type="NCBIfam" id="TIGR00445">
    <property type="entry name" value="mraY"/>
    <property type="match status" value="1"/>
</dbReference>
<evidence type="ECO:0000256" key="8">
    <source>
        <dbReference type="NCBIfam" id="TIGR00445"/>
    </source>
</evidence>
<evidence type="ECO:0000256" key="4">
    <source>
        <dbReference type="ARBA" id="ARBA00022692"/>
    </source>
</evidence>
<comment type="similarity">
    <text evidence="2 7">Belongs to the glycosyltransferase 4 family. MraY subfamily.</text>
</comment>
<keyword evidence="7" id="KW-0132">Cell division</keyword>
<dbReference type="PROSITE" id="PS01347">
    <property type="entry name" value="MRAY_1"/>
    <property type="match status" value="1"/>
</dbReference>
<evidence type="ECO:0000256" key="1">
    <source>
        <dbReference type="ARBA" id="ARBA00004141"/>
    </source>
</evidence>
<evidence type="ECO:0000256" key="2">
    <source>
        <dbReference type="ARBA" id="ARBA00005583"/>
    </source>
</evidence>
<dbReference type="GO" id="GO:0071555">
    <property type="term" value="P:cell wall organization"/>
    <property type="evidence" value="ECO:0007669"/>
    <property type="project" value="UniProtKB-KW"/>
</dbReference>
<keyword evidence="7" id="KW-0573">Peptidoglycan synthesis</keyword>
<dbReference type="Pfam" id="PF10555">
    <property type="entry name" value="MraY_sig1"/>
    <property type="match status" value="1"/>
</dbReference>
<comment type="cofactor">
    <cofactor evidence="7 9">
        <name>Mg(2+)</name>
        <dbReference type="ChEBI" id="CHEBI:18420"/>
    </cofactor>
</comment>
<dbReference type="GO" id="GO:0008360">
    <property type="term" value="P:regulation of cell shape"/>
    <property type="evidence" value="ECO:0007669"/>
    <property type="project" value="UniProtKB-KW"/>
</dbReference>
<dbReference type="Proteomes" id="UP000320209">
    <property type="component" value="Unassembled WGS sequence"/>
</dbReference>
<comment type="subcellular location">
    <subcellularLocation>
        <location evidence="7">Cell membrane</location>
        <topology evidence="7">Multi-pass membrane protein</topology>
    </subcellularLocation>
    <subcellularLocation>
        <location evidence="1">Membrane</location>
        <topology evidence="1">Multi-pass membrane protein</topology>
    </subcellularLocation>
</comment>
<keyword evidence="3 7" id="KW-0808">Transferase</keyword>
<dbReference type="InterPro" id="IPR003524">
    <property type="entry name" value="PNAcMuramoyl-5peptid_Trfase"/>
</dbReference>
<dbReference type="PANTHER" id="PTHR22926">
    <property type="entry name" value="PHOSPHO-N-ACETYLMURAMOYL-PENTAPEPTIDE-TRANSFERASE"/>
    <property type="match status" value="1"/>
</dbReference>
<keyword evidence="6 7" id="KW-0472">Membrane</keyword>
<name>A0A543A9U1_9ACTN</name>
<evidence type="ECO:0000256" key="9">
    <source>
        <dbReference type="PIRSR" id="PIRSR600715-1"/>
    </source>
</evidence>
<comment type="pathway">
    <text evidence="7">Cell wall biogenesis; peptidoglycan biosynthesis.</text>
</comment>
<evidence type="ECO:0000256" key="5">
    <source>
        <dbReference type="ARBA" id="ARBA00022989"/>
    </source>
</evidence>
<organism evidence="10 11">
    <name type="scientific">Nocardioides albertanoniae</name>
    <dbReference type="NCBI Taxonomy" id="1175486"/>
    <lineage>
        <taxon>Bacteria</taxon>
        <taxon>Bacillati</taxon>
        <taxon>Actinomycetota</taxon>
        <taxon>Actinomycetes</taxon>
        <taxon>Propionibacteriales</taxon>
        <taxon>Nocardioidaceae</taxon>
        <taxon>Nocardioides</taxon>
    </lineage>
</organism>
<feature type="transmembrane region" description="Helical" evidence="7">
    <location>
        <begin position="238"/>
        <end position="258"/>
    </location>
</feature>
<keyword evidence="7" id="KW-0131">Cell cycle</keyword>
<evidence type="ECO:0000256" key="3">
    <source>
        <dbReference type="ARBA" id="ARBA00022679"/>
    </source>
</evidence>
<gene>
    <name evidence="7" type="primary">mraY</name>
    <name evidence="10" type="ORF">FB381_3130</name>
</gene>
<dbReference type="GO" id="GO:0046872">
    <property type="term" value="F:metal ion binding"/>
    <property type="evidence" value="ECO:0007669"/>
    <property type="project" value="UniProtKB-KW"/>
</dbReference>
<evidence type="ECO:0000256" key="6">
    <source>
        <dbReference type="ARBA" id="ARBA00023136"/>
    </source>
</evidence>
<evidence type="ECO:0000313" key="10">
    <source>
        <dbReference type="EMBL" id="TQL69226.1"/>
    </source>
</evidence>
<proteinExistence type="inferred from homology"/>
<dbReference type="GO" id="GO:0051301">
    <property type="term" value="P:cell division"/>
    <property type="evidence" value="ECO:0007669"/>
    <property type="project" value="UniProtKB-KW"/>
</dbReference>
<dbReference type="GO" id="GO:0009252">
    <property type="term" value="P:peptidoglycan biosynthetic process"/>
    <property type="evidence" value="ECO:0007669"/>
    <property type="project" value="UniProtKB-UniRule"/>
</dbReference>
<dbReference type="HAMAP" id="MF_00038">
    <property type="entry name" value="MraY"/>
    <property type="match status" value="1"/>
</dbReference>
<keyword evidence="7 9" id="KW-0460">Magnesium</keyword>
<dbReference type="EMBL" id="VFOV01000001">
    <property type="protein sequence ID" value="TQL69226.1"/>
    <property type="molecule type" value="Genomic_DNA"/>
</dbReference>
<dbReference type="InterPro" id="IPR018480">
    <property type="entry name" value="PNAcMuramoyl-5peptid_Trfase_CS"/>
</dbReference>
<dbReference type="CDD" id="cd06852">
    <property type="entry name" value="GT_MraY"/>
    <property type="match status" value="1"/>
</dbReference>
<feature type="transmembrane region" description="Helical" evidence="7">
    <location>
        <begin position="196"/>
        <end position="217"/>
    </location>
</feature>
<comment type="catalytic activity">
    <reaction evidence="7">
        <text>UDP-N-acetyl-alpha-D-muramoyl-L-alanyl-gamma-D-glutamyl-meso-2,6-diaminopimeloyl-D-alanyl-D-alanine + di-trans,octa-cis-undecaprenyl phosphate = di-trans,octa-cis-undecaprenyl diphospho-N-acetyl-alpha-D-muramoyl-L-alanyl-D-glutamyl-meso-2,6-diaminopimeloyl-D-alanyl-D-alanine + UMP</text>
        <dbReference type="Rhea" id="RHEA:28386"/>
        <dbReference type="ChEBI" id="CHEBI:57865"/>
        <dbReference type="ChEBI" id="CHEBI:60392"/>
        <dbReference type="ChEBI" id="CHEBI:61386"/>
        <dbReference type="ChEBI" id="CHEBI:61387"/>
        <dbReference type="EC" id="2.7.8.13"/>
    </reaction>
</comment>
<keyword evidence="5 7" id="KW-1133">Transmembrane helix</keyword>
<feature type="transmembrane region" description="Helical" evidence="7">
    <location>
        <begin position="157"/>
        <end position="181"/>
    </location>
</feature>
<dbReference type="UniPathway" id="UPA00219"/>
<dbReference type="AlphaFoldDB" id="A0A543A9U1"/>
<dbReference type="OrthoDB" id="9805475at2"/>
<keyword evidence="7" id="KW-0133">Cell shape</keyword>
<dbReference type="RefSeq" id="WP_141781128.1">
    <property type="nucleotide sequence ID" value="NZ_VFOV01000001.1"/>
</dbReference>
<sequence>MRAILLSGGIALLLSLVGTRFAILQFTRLGYGQPIREDGPTTHFVKRGTPTMGGVAIVLSVVGGFFASMLITGRPPSATAYLLIFLLVGMALVGFVDDFIKVFMQRNLGLRGRAKIVGQTVVALGFGAVALHPSMADAEGITPASDRLSFIRDFGPHLLGGSGALYWAGGAALLVLIWVMVTGTSNATNLTDGLDGLVAGSAALVFATYTIISIWQNNQRCGRPGLEGGACYEVRDPLDMAILAAAIAGACFGFLWWNASPAKIIMGDTGSLAIGSVLAGFAILSRTELLLIIIGGLYVMETTAVMMQVSWFKLTRKVTGTPKRIFRMTPIHHHFEMLGWEQVTVTIRFWIITGLCVAAGLGIFYAEWVAGS</sequence>
<dbReference type="EC" id="2.7.8.13" evidence="7 8"/>
<keyword evidence="7" id="KW-1003">Cell membrane</keyword>
<feature type="transmembrane region" description="Helical" evidence="7">
    <location>
        <begin position="264"/>
        <end position="284"/>
    </location>
</feature>
<dbReference type="PANTHER" id="PTHR22926:SF5">
    <property type="entry name" value="PHOSPHO-N-ACETYLMURAMOYL-PENTAPEPTIDE-TRANSFERASE HOMOLOG"/>
    <property type="match status" value="1"/>
</dbReference>
<keyword evidence="4 7" id="KW-0812">Transmembrane</keyword>
<reference evidence="10 11" key="1">
    <citation type="submission" date="2019-06" db="EMBL/GenBank/DDBJ databases">
        <title>Sequencing the genomes of 1000 actinobacteria strains.</title>
        <authorList>
            <person name="Klenk H.-P."/>
        </authorList>
    </citation>
    <scope>NUCLEOTIDE SEQUENCE [LARGE SCALE GENOMIC DNA]</scope>
    <source>
        <strain evidence="10 11">DSM 25218</strain>
    </source>
</reference>
<feature type="transmembrane region" description="Helical" evidence="7">
    <location>
        <begin position="289"/>
        <end position="312"/>
    </location>
</feature>
<feature type="binding site" evidence="9">
    <location>
        <position position="268"/>
    </location>
    <ligand>
        <name>Mg(2+)</name>
        <dbReference type="ChEBI" id="CHEBI:18420"/>
    </ligand>
</feature>
<dbReference type="Pfam" id="PF00953">
    <property type="entry name" value="Glycos_transf_4"/>
    <property type="match status" value="1"/>
</dbReference>
<dbReference type="InterPro" id="IPR000715">
    <property type="entry name" value="Glycosyl_transferase_4"/>
</dbReference>
<feature type="transmembrane region" description="Helical" evidence="7">
    <location>
        <begin position="347"/>
        <end position="366"/>
    </location>
</feature>
<evidence type="ECO:0000256" key="7">
    <source>
        <dbReference type="HAMAP-Rule" id="MF_00038"/>
    </source>
</evidence>
<feature type="transmembrane region" description="Helical" evidence="7">
    <location>
        <begin position="51"/>
        <end position="71"/>
    </location>
</feature>
<comment type="function">
    <text evidence="7">Catalyzes the initial step of the lipid cycle reactions in the biosynthesis of the cell wall peptidoglycan: transfers peptidoglycan precursor phospho-MurNAc-pentapeptide from UDP-MurNAc-pentapeptide onto the lipid carrier undecaprenyl phosphate, yielding undecaprenyl-pyrophosphoryl-MurNAc-pentapeptide, known as lipid I.</text>
</comment>
<comment type="caution">
    <text evidence="10">The sequence shown here is derived from an EMBL/GenBank/DDBJ whole genome shotgun (WGS) entry which is preliminary data.</text>
</comment>
<accession>A0A543A9U1</accession>
<dbReference type="GO" id="GO:0051992">
    <property type="term" value="F:UDP-N-acetylmuramoyl-L-alanyl-D-glutamyl-meso-2,6-diaminopimelyl-D-alanyl-D-alanine:undecaprenyl-phosphate transferase activity"/>
    <property type="evidence" value="ECO:0007669"/>
    <property type="project" value="RHEA"/>
</dbReference>
<feature type="binding site" evidence="9">
    <location>
        <position position="189"/>
    </location>
    <ligand>
        <name>Mg(2+)</name>
        <dbReference type="ChEBI" id="CHEBI:18420"/>
    </ligand>
</feature>
<protein>
    <recommendedName>
        <fullName evidence="7 8">Phospho-N-acetylmuramoyl-pentapeptide-transferase</fullName>
        <ecNumber evidence="7 8">2.7.8.13</ecNumber>
    </recommendedName>
    <alternativeName>
        <fullName evidence="7">UDP-MurNAc-pentapeptide phosphotransferase</fullName>
    </alternativeName>
</protein>
<feature type="transmembrane region" description="Helical" evidence="7">
    <location>
        <begin position="78"/>
        <end position="96"/>
    </location>
</feature>
<dbReference type="GO" id="GO:0005886">
    <property type="term" value="C:plasma membrane"/>
    <property type="evidence" value="ECO:0007669"/>
    <property type="project" value="UniProtKB-SubCell"/>
</dbReference>
<dbReference type="PROSITE" id="PS01348">
    <property type="entry name" value="MRAY_2"/>
    <property type="match status" value="1"/>
</dbReference>
<dbReference type="GO" id="GO:0008963">
    <property type="term" value="F:phospho-N-acetylmuramoyl-pentapeptide-transferase activity"/>
    <property type="evidence" value="ECO:0007669"/>
    <property type="project" value="UniProtKB-UniRule"/>
</dbReference>
<keyword evidence="7" id="KW-0961">Cell wall biogenesis/degradation</keyword>